<feature type="chain" id="PRO_5046820719" evidence="2">
    <location>
        <begin position="28"/>
        <end position="657"/>
    </location>
</feature>
<feature type="signal peptide" evidence="2">
    <location>
        <begin position="1"/>
        <end position="27"/>
    </location>
</feature>
<comment type="caution">
    <text evidence="4">The sequence shown here is derived from an EMBL/GenBank/DDBJ whole genome shotgun (WGS) entry which is preliminary data.</text>
</comment>
<name>A0ABS7PXA7_9SPHN</name>
<keyword evidence="1" id="KW-0812">Transmembrane</keyword>
<feature type="domain" description="Beta-lactamase-related" evidence="3">
    <location>
        <begin position="57"/>
        <end position="372"/>
    </location>
</feature>
<protein>
    <submittedName>
        <fullName evidence="4">Beta-lactamase family protein</fullName>
    </submittedName>
</protein>
<dbReference type="PANTHER" id="PTHR46825:SF9">
    <property type="entry name" value="BETA-LACTAMASE-RELATED DOMAIN-CONTAINING PROTEIN"/>
    <property type="match status" value="1"/>
</dbReference>
<accession>A0ABS7PXA7</accession>
<evidence type="ECO:0000313" key="4">
    <source>
        <dbReference type="EMBL" id="MBY8826000.1"/>
    </source>
</evidence>
<dbReference type="InterPro" id="IPR001466">
    <property type="entry name" value="Beta-lactam-related"/>
</dbReference>
<gene>
    <name evidence="4" type="ORF">K7G82_27110</name>
</gene>
<feature type="transmembrane region" description="Helical" evidence="1">
    <location>
        <begin position="559"/>
        <end position="579"/>
    </location>
</feature>
<dbReference type="InterPro" id="IPR012338">
    <property type="entry name" value="Beta-lactam/transpept-like"/>
</dbReference>
<reference evidence="4 5" key="1">
    <citation type="submission" date="2021-08" db="EMBL/GenBank/DDBJ databases">
        <authorList>
            <person name="Tuo L."/>
        </authorList>
    </citation>
    <scope>NUCLEOTIDE SEQUENCE [LARGE SCALE GENOMIC DNA]</scope>
    <source>
        <strain evidence="4 5">JCM 31229</strain>
    </source>
</reference>
<proteinExistence type="predicted"/>
<dbReference type="Proteomes" id="UP000706039">
    <property type="component" value="Unassembled WGS sequence"/>
</dbReference>
<keyword evidence="1" id="KW-1133">Transmembrane helix</keyword>
<feature type="transmembrane region" description="Helical" evidence="1">
    <location>
        <begin position="591"/>
        <end position="613"/>
    </location>
</feature>
<dbReference type="InterPro" id="IPR050491">
    <property type="entry name" value="AmpC-like"/>
</dbReference>
<dbReference type="Pfam" id="PF00144">
    <property type="entry name" value="Beta-lactamase"/>
    <property type="match status" value="1"/>
</dbReference>
<dbReference type="RefSeq" id="WP_222993230.1">
    <property type="nucleotide sequence ID" value="NZ_JAINVV010000014.1"/>
</dbReference>
<keyword evidence="1" id="KW-0472">Membrane</keyword>
<dbReference type="EMBL" id="JAINVV010000014">
    <property type="protein sequence ID" value="MBY8826000.1"/>
    <property type="molecule type" value="Genomic_DNA"/>
</dbReference>
<evidence type="ECO:0000259" key="3">
    <source>
        <dbReference type="Pfam" id="PF00144"/>
    </source>
</evidence>
<keyword evidence="2" id="KW-0732">Signal</keyword>
<keyword evidence="5" id="KW-1185">Reference proteome</keyword>
<dbReference type="PANTHER" id="PTHR46825">
    <property type="entry name" value="D-ALANYL-D-ALANINE-CARBOXYPEPTIDASE/ENDOPEPTIDASE AMPH"/>
    <property type="match status" value="1"/>
</dbReference>
<organism evidence="4 5">
    <name type="scientific">Sphingomonas colocasiae</name>
    <dbReference type="NCBI Taxonomy" id="1848973"/>
    <lineage>
        <taxon>Bacteria</taxon>
        <taxon>Pseudomonadati</taxon>
        <taxon>Pseudomonadota</taxon>
        <taxon>Alphaproteobacteria</taxon>
        <taxon>Sphingomonadales</taxon>
        <taxon>Sphingomonadaceae</taxon>
        <taxon>Sphingomonas</taxon>
    </lineage>
</organism>
<dbReference type="SUPFAM" id="SSF56601">
    <property type="entry name" value="beta-lactamase/transpeptidase-like"/>
    <property type="match status" value="1"/>
</dbReference>
<dbReference type="Gene3D" id="3.40.710.10">
    <property type="entry name" value="DD-peptidase/beta-lactamase superfamily"/>
    <property type="match status" value="1"/>
</dbReference>
<evidence type="ECO:0000256" key="2">
    <source>
        <dbReference type="SAM" id="SignalP"/>
    </source>
</evidence>
<sequence>MISFARVRHIILSALAVALIAPAVALTQPPAPAPTPPTAPSPKTPSLERADVDAWLDGLVPGAMRRGKIPGGVVVVVKGGQILTERGFGYADIAKKRAVDPRTTIFHPGSISKTLTFTAVMQLVEQGRIDLDADVNTYLDFRIPPRDGKPITMRQIMTHTPGFEESIKNLTTGSRPSPPLGTYLKTWVPERIYAPGTVPAYSNYASALAGYVVQRVSGQDYYDYMDAHVLGPLGMTLSSFRQPAPAKLQPLLSQGYAAGSEEPTYFEHWSVAPAGSLLATSHDMAGFMIAHLQQGRFGNAQILAPATAAQMHMIQPRIFPALNGMALGFYEHSRNGHRILAHNGGTQFFHSDMHLFLDDGVGIFISLNSPGVEGAASGLHDALFRGFADRYFPARPSAKPKGVDTATAVRHARLMAGPWDSSRRSDSSFLSLGSLMGPFMITANADGTIGFDMPGQGMTKWREIAPFVWQDVDGADKIQALVKDGRPIMLGFDIAAPQAFIPAPAWRSPSWLMPALLASLALLLINGLAWPVRAMVRRRYGAALAYAGSAATFYRLTRALSLAAIAAILTFLATLTYMTADIERFSEAMDPWLLCVKLAAVAIFAGGSAAALYDLAAHWSARKSWAGRLWSVLIALAFIVLLWIAFAFNLTNFSGHY</sequence>
<feature type="transmembrane region" description="Helical" evidence="1">
    <location>
        <begin position="511"/>
        <end position="530"/>
    </location>
</feature>
<evidence type="ECO:0000256" key="1">
    <source>
        <dbReference type="SAM" id="Phobius"/>
    </source>
</evidence>
<evidence type="ECO:0000313" key="5">
    <source>
        <dbReference type="Proteomes" id="UP000706039"/>
    </source>
</evidence>
<feature type="transmembrane region" description="Helical" evidence="1">
    <location>
        <begin position="625"/>
        <end position="648"/>
    </location>
</feature>